<protein>
    <recommendedName>
        <fullName evidence="3">DUF1279 domain-containing protein</fullName>
    </recommendedName>
</protein>
<evidence type="ECO:0000256" key="1">
    <source>
        <dbReference type="SAM" id="SignalP"/>
    </source>
</evidence>
<gene>
    <name evidence="2" type="ORF">PCAR00345_LOCUS36709</name>
</gene>
<dbReference type="EMBL" id="HBIZ01058432">
    <property type="protein sequence ID" value="CAE0784005.1"/>
    <property type="molecule type" value="Transcribed_RNA"/>
</dbReference>
<organism evidence="2">
    <name type="scientific">Chrysotila carterae</name>
    <name type="common">Marine alga</name>
    <name type="synonym">Syracosphaera carterae</name>
    <dbReference type="NCBI Taxonomy" id="13221"/>
    <lineage>
        <taxon>Eukaryota</taxon>
        <taxon>Haptista</taxon>
        <taxon>Haptophyta</taxon>
        <taxon>Prymnesiophyceae</taxon>
        <taxon>Isochrysidales</taxon>
        <taxon>Isochrysidaceae</taxon>
        <taxon>Chrysotila</taxon>
    </lineage>
</organism>
<reference evidence="2" key="1">
    <citation type="submission" date="2021-01" db="EMBL/GenBank/DDBJ databases">
        <authorList>
            <person name="Corre E."/>
            <person name="Pelletier E."/>
            <person name="Niang G."/>
            <person name="Scheremetjew M."/>
            <person name="Finn R."/>
            <person name="Kale V."/>
            <person name="Holt S."/>
            <person name="Cochrane G."/>
            <person name="Meng A."/>
            <person name="Brown T."/>
            <person name="Cohen L."/>
        </authorList>
    </citation>
    <scope>NUCLEOTIDE SEQUENCE</scope>
    <source>
        <strain evidence="2">CCMP645</strain>
    </source>
</reference>
<feature type="signal peptide" evidence="1">
    <location>
        <begin position="1"/>
        <end position="17"/>
    </location>
</feature>
<proteinExistence type="predicted"/>
<feature type="chain" id="PRO_5031438921" description="DUF1279 domain-containing protein" evidence="1">
    <location>
        <begin position="18"/>
        <end position="167"/>
    </location>
</feature>
<name>A0A7S4C1H1_CHRCT</name>
<evidence type="ECO:0000313" key="2">
    <source>
        <dbReference type="EMBL" id="CAE0784005.1"/>
    </source>
</evidence>
<keyword evidence="1" id="KW-0732">Signal</keyword>
<dbReference type="AlphaFoldDB" id="A0A7S4C1H1"/>
<accession>A0A7S4C1H1</accession>
<evidence type="ECO:0008006" key="3">
    <source>
        <dbReference type="Google" id="ProtNLM"/>
    </source>
</evidence>
<sequence length="167" mass="18270">MALLLPLLLLDPRAMVAQPRTAFVHTTCMPMQCRTCRGIMSAPVRHCSLDFNSRAATVQMAQKDGDEKPALSMEALKKYGVAGTVAYVLTELVFWAIALPVACTTYYKTTGHWPDFGDNTDRATVLGFVFAGANIARLAVPLRFGAAFALAPWVDENIVSRFKKADD</sequence>